<proteinExistence type="predicted"/>
<keyword evidence="1" id="KW-1133">Transmembrane helix</keyword>
<sequence>MDLGDLILPVMPRPNETRDQETARLRLVAVLWHKFLGVTLFALVPSFLNAISFAISFAMNGNIALSMEIGSAYALQHKGDNCYTSSAVKRGEAFAVVTATGDNTFVSRAAALVSQSAGGTGHFTEVEQHLPSPRSPE</sequence>
<evidence type="ECO:0000313" key="2">
    <source>
        <dbReference type="EMBL" id="KAK7397526.1"/>
    </source>
</evidence>
<evidence type="ECO:0000256" key="1">
    <source>
        <dbReference type="SAM" id="Phobius"/>
    </source>
</evidence>
<keyword evidence="1" id="KW-0812">Transmembrane</keyword>
<dbReference type="EMBL" id="JAZAVJ010000495">
    <property type="protein sequence ID" value="KAK7397526.1"/>
    <property type="molecule type" value="Genomic_DNA"/>
</dbReference>
<dbReference type="Proteomes" id="UP001498476">
    <property type="component" value="Unassembled WGS sequence"/>
</dbReference>
<name>A0ABR1GH53_9HYPO</name>
<protein>
    <submittedName>
        <fullName evidence="2">Plasma membrane H+-ATPase</fullName>
    </submittedName>
</protein>
<dbReference type="Gene3D" id="1.20.1110.10">
    <property type="entry name" value="Calcium-transporting ATPase, transmembrane domain"/>
    <property type="match status" value="1"/>
</dbReference>
<accession>A0ABR1GH53</accession>
<gene>
    <name evidence="2" type="primary">PMA1_2</name>
    <name evidence="2" type="ORF">QQX98_013110</name>
</gene>
<organism evidence="2 3">
    <name type="scientific">Neonectria punicea</name>
    <dbReference type="NCBI Taxonomy" id="979145"/>
    <lineage>
        <taxon>Eukaryota</taxon>
        <taxon>Fungi</taxon>
        <taxon>Dikarya</taxon>
        <taxon>Ascomycota</taxon>
        <taxon>Pezizomycotina</taxon>
        <taxon>Sordariomycetes</taxon>
        <taxon>Hypocreomycetidae</taxon>
        <taxon>Hypocreales</taxon>
        <taxon>Nectriaceae</taxon>
        <taxon>Neonectria</taxon>
    </lineage>
</organism>
<dbReference type="Gene3D" id="2.70.150.10">
    <property type="entry name" value="Calcium-transporting ATPase, cytoplasmic transduction domain A"/>
    <property type="match status" value="1"/>
</dbReference>
<feature type="transmembrane region" description="Helical" evidence="1">
    <location>
        <begin position="35"/>
        <end position="58"/>
    </location>
</feature>
<evidence type="ECO:0000313" key="3">
    <source>
        <dbReference type="Proteomes" id="UP001498476"/>
    </source>
</evidence>
<keyword evidence="3" id="KW-1185">Reference proteome</keyword>
<comment type="caution">
    <text evidence="2">The sequence shown here is derived from an EMBL/GenBank/DDBJ whole genome shotgun (WGS) entry which is preliminary data.</text>
</comment>
<keyword evidence="1" id="KW-0472">Membrane</keyword>
<reference evidence="2 3" key="1">
    <citation type="journal article" date="2025" name="Microbiol. Resour. Announc.">
        <title>Draft genome sequences for Neonectria magnoliae and Neonectria punicea, canker pathogens of Liriodendron tulipifera and Acer saccharum in West Virginia.</title>
        <authorList>
            <person name="Petronek H.M."/>
            <person name="Kasson M.T."/>
            <person name="Metheny A.M."/>
            <person name="Stauder C.M."/>
            <person name="Lovett B."/>
            <person name="Lynch S.C."/>
            <person name="Garnas J.R."/>
            <person name="Kasson L.R."/>
            <person name="Stajich J.E."/>
        </authorList>
    </citation>
    <scope>NUCLEOTIDE SEQUENCE [LARGE SCALE GENOMIC DNA]</scope>
    <source>
        <strain evidence="2 3">NRRL 64653</strain>
    </source>
</reference>